<evidence type="ECO:0000313" key="2">
    <source>
        <dbReference type="Proteomes" id="UP000615446"/>
    </source>
</evidence>
<comment type="caution">
    <text evidence="1">The sequence shown here is derived from an EMBL/GenBank/DDBJ whole genome shotgun (WGS) entry which is preliminary data.</text>
</comment>
<dbReference type="Proteomes" id="UP000615446">
    <property type="component" value="Unassembled WGS sequence"/>
</dbReference>
<gene>
    <name evidence="1" type="ORF">RCL2_002040300</name>
</gene>
<name>A0A8H3LRR0_9GLOM</name>
<reference evidence="1" key="1">
    <citation type="submission" date="2019-10" db="EMBL/GenBank/DDBJ databases">
        <title>Conservation and host-specific expression of non-tandemly repeated heterogenous ribosome RNA gene in arbuscular mycorrhizal fungi.</title>
        <authorList>
            <person name="Maeda T."/>
            <person name="Kobayashi Y."/>
            <person name="Nakagawa T."/>
            <person name="Ezawa T."/>
            <person name="Yamaguchi K."/>
            <person name="Bino T."/>
            <person name="Nishimoto Y."/>
            <person name="Shigenobu S."/>
            <person name="Kawaguchi M."/>
        </authorList>
    </citation>
    <scope>NUCLEOTIDE SEQUENCE</scope>
    <source>
        <strain evidence="1">HR1</strain>
    </source>
</reference>
<dbReference type="AlphaFoldDB" id="A0A8H3LRR0"/>
<protein>
    <submittedName>
        <fullName evidence="1">Uncharacterized protein</fullName>
    </submittedName>
</protein>
<dbReference type="EMBL" id="BLAL01000228">
    <property type="protein sequence ID" value="GES93657.1"/>
    <property type="molecule type" value="Genomic_DNA"/>
</dbReference>
<sequence>MFERRSNSLFKYNKSFSTILTGLAIFSARYRYAYAENNAPNFSLIDFHFGGLMRQRLIYILCYHPSCLEE</sequence>
<organism evidence="1 2">
    <name type="scientific">Rhizophagus clarus</name>
    <dbReference type="NCBI Taxonomy" id="94130"/>
    <lineage>
        <taxon>Eukaryota</taxon>
        <taxon>Fungi</taxon>
        <taxon>Fungi incertae sedis</taxon>
        <taxon>Mucoromycota</taxon>
        <taxon>Glomeromycotina</taxon>
        <taxon>Glomeromycetes</taxon>
        <taxon>Glomerales</taxon>
        <taxon>Glomeraceae</taxon>
        <taxon>Rhizophagus</taxon>
    </lineage>
</organism>
<evidence type="ECO:0000313" key="1">
    <source>
        <dbReference type="EMBL" id="GES93657.1"/>
    </source>
</evidence>
<proteinExistence type="predicted"/>
<accession>A0A8H3LRR0</accession>